<dbReference type="PRINTS" id="PR00135">
    <property type="entry name" value="LYZLACT"/>
</dbReference>
<feature type="compositionally biased region" description="Polar residues" evidence="4">
    <location>
        <begin position="406"/>
        <end position="419"/>
    </location>
</feature>
<feature type="domain" description="Leucine-rich repeat-containing protein 37 N-terminal" evidence="6">
    <location>
        <begin position="373"/>
        <end position="421"/>
    </location>
</feature>
<dbReference type="GO" id="GO:0007342">
    <property type="term" value="P:fusion of sperm to egg plasma membrane involved in single fertilization"/>
    <property type="evidence" value="ECO:0007669"/>
    <property type="project" value="TreeGrafter"/>
</dbReference>
<dbReference type="Pfam" id="PF15779">
    <property type="entry name" value="LRRC37"/>
    <property type="match status" value="1"/>
</dbReference>
<reference evidence="7" key="1">
    <citation type="submission" date="2020-03" db="EMBL/GenBank/DDBJ databases">
        <title>Studies in the Genomics of Life Span.</title>
        <authorList>
            <person name="Glass D."/>
        </authorList>
    </citation>
    <scope>NUCLEOTIDE SEQUENCE</scope>
    <source>
        <strain evidence="7">LTLLF</strain>
        <tissue evidence="7">Muscle</tissue>
    </source>
</reference>
<dbReference type="Gene3D" id="1.10.530.10">
    <property type="match status" value="1"/>
</dbReference>
<protein>
    <submittedName>
        <fullName evidence="7">Lysozyme-like protein 6</fullName>
    </submittedName>
</protein>
<dbReference type="FunFam" id="1.10.530.10:FF:000001">
    <property type="entry name" value="Lysozyme C"/>
    <property type="match status" value="1"/>
</dbReference>
<comment type="caution">
    <text evidence="7">The sequence shown here is derived from an EMBL/GenBank/DDBJ whole genome shotgun (WGS) entry which is preliminary data.</text>
</comment>
<dbReference type="InterPro" id="IPR023346">
    <property type="entry name" value="Lysozyme-like_dom_sf"/>
</dbReference>
<dbReference type="InterPro" id="IPR032754">
    <property type="entry name" value="LRRC37_N"/>
</dbReference>
<name>A0A8J6KR80_MICOH</name>
<dbReference type="Proteomes" id="UP000710432">
    <property type="component" value="Unassembled WGS sequence"/>
</dbReference>
<dbReference type="SMART" id="SM00263">
    <property type="entry name" value="LYZ1"/>
    <property type="match status" value="1"/>
</dbReference>
<dbReference type="PANTHER" id="PTHR11407">
    <property type="entry name" value="LYSOZYME C"/>
    <property type="match status" value="1"/>
</dbReference>
<feature type="compositionally biased region" description="Basic and acidic residues" evidence="4">
    <location>
        <begin position="492"/>
        <end position="511"/>
    </location>
</feature>
<dbReference type="PANTHER" id="PTHR11407:SF9">
    <property type="entry name" value="LYSOZYME-LIKE PROTEIN 6"/>
    <property type="match status" value="1"/>
</dbReference>
<evidence type="ECO:0000313" key="8">
    <source>
        <dbReference type="Proteomes" id="UP000710432"/>
    </source>
</evidence>
<organism evidence="7 8">
    <name type="scientific">Microtus ochrogaster</name>
    <name type="common">Prairie vole</name>
    <dbReference type="NCBI Taxonomy" id="79684"/>
    <lineage>
        <taxon>Eukaryota</taxon>
        <taxon>Metazoa</taxon>
        <taxon>Chordata</taxon>
        <taxon>Craniata</taxon>
        <taxon>Vertebrata</taxon>
        <taxon>Euteleostomi</taxon>
        <taxon>Mammalia</taxon>
        <taxon>Eutheria</taxon>
        <taxon>Euarchontoglires</taxon>
        <taxon>Glires</taxon>
        <taxon>Rodentia</taxon>
        <taxon>Myomorpha</taxon>
        <taxon>Muroidea</taxon>
        <taxon>Cricetidae</taxon>
        <taxon>Arvicolinae</taxon>
        <taxon>Microtus</taxon>
    </lineage>
</organism>
<feature type="compositionally biased region" description="Low complexity" evidence="4">
    <location>
        <begin position="427"/>
        <end position="450"/>
    </location>
</feature>
<comment type="similarity">
    <text evidence="1 3">Belongs to the glycosyl hydrolase 22 family.</text>
</comment>
<dbReference type="InterPro" id="IPR001916">
    <property type="entry name" value="Glyco_hydro_22"/>
</dbReference>
<keyword evidence="2" id="KW-1015">Disulfide bond</keyword>
<dbReference type="EMBL" id="JAATJU010023282">
    <property type="protein sequence ID" value="KAH0508285.1"/>
    <property type="molecule type" value="Genomic_DNA"/>
</dbReference>
<dbReference type="GO" id="GO:0001669">
    <property type="term" value="C:acrosomal vesicle"/>
    <property type="evidence" value="ECO:0007669"/>
    <property type="project" value="TreeGrafter"/>
</dbReference>
<evidence type="ECO:0000256" key="4">
    <source>
        <dbReference type="SAM" id="MobiDB-lite"/>
    </source>
</evidence>
<evidence type="ECO:0000259" key="6">
    <source>
        <dbReference type="Pfam" id="PF15779"/>
    </source>
</evidence>
<dbReference type="GO" id="GO:0036126">
    <property type="term" value="C:sperm flagellum"/>
    <property type="evidence" value="ECO:0007669"/>
    <property type="project" value="TreeGrafter"/>
</dbReference>
<evidence type="ECO:0000256" key="5">
    <source>
        <dbReference type="SAM" id="Phobius"/>
    </source>
</evidence>
<dbReference type="SUPFAM" id="SSF53955">
    <property type="entry name" value="Lysozyme-like"/>
    <property type="match status" value="1"/>
</dbReference>
<accession>A0A8J6KR80</accession>
<dbReference type="AlphaFoldDB" id="A0A8J6KR80"/>
<proteinExistence type="inferred from homology"/>
<feature type="transmembrane region" description="Helical" evidence="5">
    <location>
        <begin position="40"/>
        <end position="61"/>
    </location>
</feature>
<feature type="compositionally biased region" description="Basic and acidic residues" evidence="4">
    <location>
        <begin position="379"/>
        <end position="395"/>
    </location>
</feature>
<evidence type="ECO:0000256" key="3">
    <source>
        <dbReference type="RuleBase" id="RU004440"/>
    </source>
</evidence>
<feature type="region of interest" description="Disordered" evidence="4">
    <location>
        <begin position="379"/>
        <end position="673"/>
    </location>
</feature>
<dbReference type="PROSITE" id="PS51348">
    <property type="entry name" value="GLYCOSYL_HYDROL_F22_2"/>
    <property type="match status" value="1"/>
</dbReference>
<feature type="transmembrane region" description="Helical" evidence="5">
    <location>
        <begin position="7"/>
        <end position="34"/>
    </location>
</feature>
<dbReference type="Pfam" id="PF00062">
    <property type="entry name" value="Lys"/>
    <property type="match status" value="1"/>
</dbReference>
<dbReference type="CDD" id="cd16897">
    <property type="entry name" value="LYZ_C"/>
    <property type="match status" value="1"/>
</dbReference>
<feature type="compositionally biased region" description="Low complexity" evidence="4">
    <location>
        <begin position="535"/>
        <end position="545"/>
    </location>
</feature>
<evidence type="ECO:0000256" key="2">
    <source>
        <dbReference type="ARBA" id="ARBA00023157"/>
    </source>
</evidence>
<feature type="compositionally biased region" description="Basic and acidic residues" evidence="4">
    <location>
        <begin position="656"/>
        <end position="666"/>
    </location>
</feature>
<dbReference type="GO" id="GO:0003796">
    <property type="term" value="F:lysozyme activity"/>
    <property type="evidence" value="ECO:0007669"/>
    <property type="project" value="TreeGrafter"/>
</dbReference>
<keyword evidence="5" id="KW-1133">Transmembrane helix</keyword>
<keyword evidence="5" id="KW-0472">Membrane</keyword>
<feature type="region of interest" description="Disordered" evidence="4">
    <location>
        <begin position="295"/>
        <end position="319"/>
    </location>
</feature>
<evidence type="ECO:0000256" key="1">
    <source>
        <dbReference type="ARBA" id="ARBA00010859"/>
    </source>
</evidence>
<sequence length="673" mass="74200">MKTDESLLAVLSIVALLAVLSIVALLAVLSIVALLAVLSIVALLAGLIGSTVVLGRFFCFIPPAFYHHFPILGSQRLAGTLLLSRTMKVLLVCMASCLLVVRSGDIINRCVLAKILHQEDVDGFEGYSLPDWLCLAFVESNFNMSKVNENVDGSFDYGIFQINSHYWCNDYQSHSENFCRMNCHGLAGSPRDPSTSRESNPEPAELGVSHQHLTNKLIPPGKQPENILKLNGDQIQAPILRSQFKSAASLAEAADHQLDAILVPPLDSQSSKATTFMISPKKLKKDLTQHRKLAKVVDGKPQFHKQTKDDDYGDLNMNEAYSNSLPLQSQENADEAPEFLEQDEPDQLETQVQNTENLHQEAPDYFPQEDEPLIQKEDSAHHQLPSEEPSVHPEIRGPPPNRNEAQHSNLPNVTVNPVASETDKEVQATLGQQQTLAQFPESSELLEPSSIQQEAPAQILELPENLGNSGSQLKAPALPTKLPEETSPLDEQEGKPADMEPKITSEPRTENDSSPYEEETPTQTPGPLVDTEHFSSQQQQPTEPSEYSEEAESSGVDLESPVQPQEEAEELGPLPMQQEDLSQHLGPLLEDDSNLSELEQPGQLSESPEEVELGSGKQPEASVQHAELPPVEQEAPLQTPESPIENVVETPPIHKVQPDRNEEHHYYLTTCYS</sequence>
<evidence type="ECO:0000313" key="7">
    <source>
        <dbReference type="EMBL" id="KAH0508285.1"/>
    </source>
</evidence>
<gene>
    <name evidence="7" type="ORF">LTLLF_166340</name>
</gene>
<keyword evidence="5" id="KW-0812">Transmembrane</keyword>